<name>E4U1Y6_SULKY</name>
<organism evidence="1 2">
    <name type="scientific">Sulfuricurvum kujiense (strain ATCC BAA-921 / DSM 16994 / JCM 11577 / YK-1)</name>
    <dbReference type="NCBI Taxonomy" id="709032"/>
    <lineage>
        <taxon>Bacteria</taxon>
        <taxon>Pseudomonadati</taxon>
        <taxon>Campylobacterota</taxon>
        <taxon>Epsilonproteobacteria</taxon>
        <taxon>Campylobacterales</taxon>
        <taxon>Sulfurimonadaceae</taxon>
        <taxon>Sulfuricurvum</taxon>
    </lineage>
</organism>
<dbReference type="EMBL" id="CP002355">
    <property type="protein sequence ID" value="ADR33504.1"/>
    <property type="molecule type" value="Genomic_DNA"/>
</dbReference>
<dbReference type="RefSeq" id="WP_013459701.1">
    <property type="nucleotide sequence ID" value="NC_014762.1"/>
</dbReference>
<proteinExistence type="predicted"/>
<evidence type="ECO:0000313" key="2">
    <source>
        <dbReference type="Proteomes" id="UP000008721"/>
    </source>
</evidence>
<protein>
    <recommendedName>
        <fullName evidence="3">Hydrogenase-4 component G</fullName>
    </recommendedName>
</protein>
<gene>
    <name evidence="1" type="ordered locus">Sulku_0838</name>
</gene>
<dbReference type="Proteomes" id="UP000008721">
    <property type="component" value="Chromosome"/>
</dbReference>
<evidence type="ECO:0000313" key="1">
    <source>
        <dbReference type="EMBL" id="ADR33504.1"/>
    </source>
</evidence>
<accession>E4U1Y6</accession>
<sequence length="187" mass="20126">MQIGSGISLNPYAQSGMSLNEKESEEFKNKIKSGEISGKTLSQAYLVEYSLQVESYSSNNLQAQSAPFDFAKVKDILNSIDFQSIGYTGKPIADMTPDEAKALVSEDGYFGVSKTSTRLSDFVLSGGGDDIEKLKAGREGIIQGFNEAEKLWGGKLPDISYETLDKALASIDEKITSLGGKVLDTTA</sequence>
<dbReference type="eggNOG" id="ENOG50307Y4">
    <property type="taxonomic scope" value="Bacteria"/>
</dbReference>
<dbReference type="AlphaFoldDB" id="E4U1Y6"/>
<dbReference type="KEGG" id="sku:Sulku_0838"/>
<keyword evidence="2" id="KW-1185">Reference proteome</keyword>
<reference evidence="1 2" key="1">
    <citation type="journal article" date="2012" name="Stand. Genomic Sci.">
        <title>Complete genome sequence of the sulfur compounds oxidizing chemolithoautotroph Sulfuricurvum kujiense type strain (YK-1(T)).</title>
        <authorList>
            <person name="Han C."/>
            <person name="Kotsyurbenko O."/>
            <person name="Chertkov O."/>
            <person name="Held B."/>
            <person name="Lapidus A."/>
            <person name="Nolan M."/>
            <person name="Lucas S."/>
            <person name="Hammon N."/>
            <person name="Deshpande S."/>
            <person name="Cheng J.F."/>
            <person name="Tapia R."/>
            <person name="Goodwin L.A."/>
            <person name="Pitluck S."/>
            <person name="Liolios K."/>
            <person name="Pagani I."/>
            <person name="Ivanova N."/>
            <person name="Mavromatis K."/>
            <person name="Mikhailova N."/>
            <person name="Pati A."/>
            <person name="Chen A."/>
            <person name="Palaniappan K."/>
            <person name="Land M."/>
            <person name="Hauser L."/>
            <person name="Chang Y.J."/>
            <person name="Jeffries C.D."/>
            <person name="Brambilla E.M."/>
            <person name="Rohde M."/>
            <person name="Spring S."/>
            <person name="Sikorski J."/>
            <person name="Goker M."/>
            <person name="Woyke T."/>
            <person name="Bristow J."/>
            <person name="Eisen J.A."/>
            <person name="Markowitz V."/>
            <person name="Hugenholtz P."/>
            <person name="Kyrpides N.C."/>
            <person name="Klenk H.P."/>
            <person name="Detter J.C."/>
        </authorList>
    </citation>
    <scope>NUCLEOTIDE SEQUENCE [LARGE SCALE GENOMIC DNA]</scope>
    <source>
        <strain evidence="2">ATCC BAA-921 / DSM 16994 / JCM 11577 / YK-1</strain>
    </source>
</reference>
<evidence type="ECO:0008006" key="3">
    <source>
        <dbReference type="Google" id="ProtNLM"/>
    </source>
</evidence>
<dbReference type="STRING" id="709032.Sulku_0838"/>
<dbReference type="HOGENOM" id="CLU_099736_0_0_7"/>
<dbReference type="OrthoDB" id="49105at2"/>